<dbReference type="GeneID" id="70191230"/>
<dbReference type="PRINTS" id="PR00463">
    <property type="entry name" value="EP450I"/>
</dbReference>
<gene>
    <name evidence="2" type="ORF">B0I36DRAFT_400716</name>
</gene>
<keyword evidence="1" id="KW-0349">Heme</keyword>
<dbReference type="Pfam" id="PF00067">
    <property type="entry name" value="p450"/>
    <property type="match status" value="1"/>
</dbReference>
<dbReference type="GO" id="GO:0004497">
    <property type="term" value="F:monooxygenase activity"/>
    <property type="evidence" value="ECO:0007669"/>
    <property type="project" value="InterPro"/>
</dbReference>
<protein>
    <submittedName>
        <fullName evidence="2">Cytochrome P450</fullName>
    </submittedName>
</protein>
<evidence type="ECO:0000313" key="3">
    <source>
        <dbReference type="Proteomes" id="UP000756346"/>
    </source>
</evidence>
<dbReference type="AlphaFoldDB" id="A0A9P8XTA7"/>
<reference evidence="2" key="1">
    <citation type="journal article" date="2021" name="Nat. Commun.">
        <title>Genetic determinants of endophytism in the Arabidopsis root mycobiome.</title>
        <authorList>
            <person name="Mesny F."/>
            <person name="Miyauchi S."/>
            <person name="Thiergart T."/>
            <person name="Pickel B."/>
            <person name="Atanasova L."/>
            <person name="Karlsson M."/>
            <person name="Huettel B."/>
            <person name="Barry K.W."/>
            <person name="Haridas S."/>
            <person name="Chen C."/>
            <person name="Bauer D."/>
            <person name="Andreopoulos W."/>
            <person name="Pangilinan J."/>
            <person name="LaButti K."/>
            <person name="Riley R."/>
            <person name="Lipzen A."/>
            <person name="Clum A."/>
            <person name="Drula E."/>
            <person name="Henrissat B."/>
            <person name="Kohler A."/>
            <person name="Grigoriev I.V."/>
            <person name="Martin F.M."/>
            <person name="Hacquard S."/>
        </authorList>
    </citation>
    <scope>NUCLEOTIDE SEQUENCE</scope>
    <source>
        <strain evidence="2">MPI-CAGE-CH-0230</strain>
    </source>
</reference>
<dbReference type="PANTHER" id="PTHR24301:SF2">
    <property type="entry name" value="THROMBOXANE-A SYNTHASE"/>
    <property type="match status" value="1"/>
</dbReference>
<dbReference type="SUPFAM" id="SSF48264">
    <property type="entry name" value="Cytochrome P450"/>
    <property type="match status" value="1"/>
</dbReference>
<keyword evidence="1" id="KW-0408">Iron</keyword>
<dbReference type="InterPro" id="IPR002401">
    <property type="entry name" value="Cyt_P450_E_grp-I"/>
</dbReference>
<proteinExistence type="predicted"/>
<evidence type="ECO:0000256" key="1">
    <source>
        <dbReference type="PIRSR" id="PIRSR602401-1"/>
    </source>
</evidence>
<accession>A0A9P8XTA7</accession>
<dbReference type="EMBL" id="JAGTJQ010000016">
    <property type="protein sequence ID" value="KAH7010815.1"/>
    <property type="molecule type" value="Genomic_DNA"/>
</dbReference>
<dbReference type="InterPro" id="IPR036396">
    <property type="entry name" value="Cyt_P450_sf"/>
</dbReference>
<comment type="caution">
    <text evidence="2">The sequence shown here is derived from an EMBL/GenBank/DDBJ whole genome shotgun (WGS) entry which is preliminary data.</text>
</comment>
<dbReference type="PRINTS" id="PR00385">
    <property type="entry name" value="P450"/>
</dbReference>
<dbReference type="PANTHER" id="PTHR24301">
    <property type="entry name" value="THROMBOXANE-A SYNTHASE"/>
    <property type="match status" value="1"/>
</dbReference>
<feature type="binding site" description="axial binding residue" evidence="1">
    <location>
        <position position="489"/>
    </location>
    <ligand>
        <name>heme</name>
        <dbReference type="ChEBI" id="CHEBI:30413"/>
    </ligand>
    <ligandPart>
        <name>Fe</name>
        <dbReference type="ChEBI" id="CHEBI:18248"/>
    </ligandPart>
</feature>
<keyword evidence="3" id="KW-1185">Reference proteome</keyword>
<dbReference type="InterPro" id="IPR001128">
    <property type="entry name" value="Cyt_P450"/>
</dbReference>
<comment type="cofactor">
    <cofactor evidence="1">
        <name>heme</name>
        <dbReference type="ChEBI" id="CHEBI:30413"/>
    </cofactor>
</comment>
<dbReference type="OrthoDB" id="1470350at2759"/>
<dbReference type="Gene3D" id="1.10.630.10">
    <property type="entry name" value="Cytochrome P450"/>
    <property type="match status" value="1"/>
</dbReference>
<dbReference type="GO" id="GO:0005506">
    <property type="term" value="F:iron ion binding"/>
    <property type="evidence" value="ECO:0007669"/>
    <property type="project" value="InterPro"/>
</dbReference>
<dbReference type="GO" id="GO:0016705">
    <property type="term" value="F:oxidoreductase activity, acting on paired donors, with incorporation or reduction of molecular oxygen"/>
    <property type="evidence" value="ECO:0007669"/>
    <property type="project" value="InterPro"/>
</dbReference>
<organism evidence="2 3">
    <name type="scientific">Microdochium trichocladiopsis</name>
    <dbReference type="NCBI Taxonomy" id="1682393"/>
    <lineage>
        <taxon>Eukaryota</taxon>
        <taxon>Fungi</taxon>
        <taxon>Dikarya</taxon>
        <taxon>Ascomycota</taxon>
        <taxon>Pezizomycotina</taxon>
        <taxon>Sordariomycetes</taxon>
        <taxon>Xylariomycetidae</taxon>
        <taxon>Xylariales</taxon>
        <taxon>Microdochiaceae</taxon>
        <taxon>Microdochium</taxon>
    </lineage>
</organism>
<dbReference type="GO" id="GO:0020037">
    <property type="term" value="F:heme binding"/>
    <property type="evidence" value="ECO:0007669"/>
    <property type="project" value="InterPro"/>
</dbReference>
<dbReference type="Proteomes" id="UP000756346">
    <property type="component" value="Unassembled WGS sequence"/>
</dbReference>
<dbReference type="RefSeq" id="XP_046004300.1">
    <property type="nucleotide sequence ID" value="XM_046161684.1"/>
</dbReference>
<evidence type="ECO:0000313" key="2">
    <source>
        <dbReference type="EMBL" id="KAH7010815.1"/>
    </source>
</evidence>
<sequence length="506" mass="58160">MAAYTSIPGSCPVDSASLKQEACIRTTELNEGSSSTSSIDEKEDPFTIQSVLYATGENQGDDDLDADSPQEVIDHSSLLPIPSPPHKHYYGFVGHLADLDPTLPVRTYWHLMDTYNPIFQMDLGMKYPRVFVGSREMVNEMADDSRFIKFTHRLHQEMRAVFGNGLFSAESTSKAWKKAHRLLVPALGDWETRPIGLSKMFDDMQDIATQLVQKWDRYGPDHEIELIGDMSRLTFDTIGLCAYGYRFNQFYSEQPHHFETELKEAIIESGRRANRPDVLNRWWYYKDEEHRQENIVKIRGLCESIIQERIDNPKPDANDLLNVMIHGIDKETGEKLGFDNVCYQIPTLLGGGYETTSSTLSFLYYFLCDTPQALHKAQAEVDEVIGDKVLTYDMLPNLKYLDACIKETLRMQHPVSLLTRFSTKDTVIGGKYFIRKGQMVSGIWRHFHRDKNAWGEDADVYRPERMLDAEFQKMPPNAWKPYGDGLRACIGRGKLTYNRYSRYALY</sequence>
<keyword evidence="1" id="KW-0479">Metal-binding</keyword>
<name>A0A9P8XTA7_9PEZI</name>